<sequence>MDLHCDCVEYVPPYTHCAADAAGGAMLIAPPSNNAGTAIRAIHRFIVASYTVFRLWRFPLVIGFRAPAKHGHTVRCGHLRQS</sequence>
<protein>
    <submittedName>
        <fullName evidence="1">Uncharacterized protein</fullName>
    </submittedName>
</protein>
<proteinExistence type="predicted"/>
<dbReference type="EMBL" id="BAAAGX010000014">
    <property type="protein sequence ID" value="GAA0245945.1"/>
    <property type="molecule type" value="Genomic_DNA"/>
</dbReference>
<keyword evidence="2" id="KW-1185">Reference proteome</keyword>
<comment type="caution">
    <text evidence="1">The sequence shown here is derived from an EMBL/GenBank/DDBJ whole genome shotgun (WGS) entry which is preliminary data.</text>
</comment>
<organism evidence="1 2">
    <name type="scientific">Cryptosporangium japonicum</name>
    <dbReference type="NCBI Taxonomy" id="80872"/>
    <lineage>
        <taxon>Bacteria</taxon>
        <taxon>Bacillati</taxon>
        <taxon>Actinomycetota</taxon>
        <taxon>Actinomycetes</taxon>
        <taxon>Cryptosporangiales</taxon>
        <taxon>Cryptosporangiaceae</taxon>
        <taxon>Cryptosporangium</taxon>
    </lineage>
</organism>
<reference evidence="2" key="1">
    <citation type="journal article" date="2019" name="Int. J. Syst. Evol. Microbiol.">
        <title>The Global Catalogue of Microorganisms (GCM) 10K type strain sequencing project: providing services to taxonomists for standard genome sequencing and annotation.</title>
        <authorList>
            <consortium name="The Broad Institute Genomics Platform"/>
            <consortium name="The Broad Institute Genome Sequencing Center for Infectious Disease"/>
            <person name="Wu L."/>
            <person name="Ma J."/>
        </authorList>
    </citation>
    <scope>NUCLEOTIDE SEQUENCE [LARGE SCALE GENOMIC DNA]</scope>
    <source>
        <strain evidence="2">JCM 10425</strain>
    </source>
</reference>
<accession>A0ABP3E090</accession>
<name>A0ABP3E090_9ACTN</name>
<gene>
    <name evidence="1" type="ORF">GCM10009539_34140</name>
</gene>
<evidence type="ECO:0000313" key="2">
    <source>
        <dbReference type="Proteomes" id="UP001500967"/>
    </source>
</evidence>
<dbReference type="Proteomes" id="UP001500967">
    <property type="component" value="Unassembled WGS sequence"/>
</dbReference>
<evidence type="ECO:0000313" key="1">
    <source>
        <dbReference type="EMBL" id="GAA0245945.1"/>
    </source>
</evidence>